<protein>
    <submittedName>
        <fullName evidence="2">Uncharacterized protein</fullName>
    </submittedName>
</protein>
<name>A0A975BY38_9CAUL</name>
<dbReference type="RefSeq" id="WP_207867786.1">
    <property type="nucleotide sequence ID" value="NZ_CP062222.1"/>
</dbReference>
<evidence type="ECO:0000313" key="3">
    <source>
        <dbReference type="Proteomes" id="UP000663918"/>
    </source>
</evidence>
<feature type="transmembrane region" description="Helical" evidence="1">
    <location>
        <begin position="6"/>
        <end position="24"/>
    </location>
</feature>
<organism evidence="2 3">
    <name type="scientific">Brevundimonas goettingensis</name>
    <dbReference type="NCBI Taxonomy" id="2774190"/>
    <lineage>
        <taxon>Bacteria</taxon>
        <taxon>Pseudomonadati</taxon>
        <taxon>Pseudomonadota</taxon>
        <taxon>Alphaproteobacteria</taxon>
        <taxon>Caulobacterales</taxon>
        <taxon>Caulobacteraceae</taxon>
        <taxon>Brevundimonas</taxon>
    </lineage>
</organism>
<dbReference type="AlphaFoldDB" id="A0A975BY38"/>
<dbReference type="KEGG" id="bgoe:IFJ75_09945"/>
<proteinExistence type="predicted"/>
<reference evidence="2" key="1">
    <citation type="submission" date="2020-09" db="EMBL/GenBank/DDBJ databases">
        <title>Brevundimonas sp. LVF2 isolated from a puddle in Goettingen, Germany.</title>
        <authorList>
            <person name="Friedrich I."/>
            <person name="Klassen A."/>
            <person name="Hannes N."/>
            <person name="Schneider D."/>
            <person name="Hertel R."/>
            <person name="Daniel R."/>
        </authorList>
    </citation>
    <scope>NUCLEOTIDE SEQUENCE</scope>
    <source>
        <strain evidence="2">LVF2</strain>
    </source>
</reference>
<keyword evidence="3" id="KW-1185">Reference proteome</keyword>
<sequence length="198" mass="20932">MAVGLVVVGLIGAGFAGLAGWYAMDRTAMIGGLCRAGLPNLSRPHDVDARLLGCAVLGPKQRVTGILLGDFELSNLVIGDRLRFDQNDQVTNETAWFSGAKGLMERGGDRLGEQMRRYVPGGCGMRFASVTVDGWMTVSGGKYGHLGLASKEFYADRVVSVGPPSAEVVKVYGGSLAASPEAADYCRGRERYAAQVGQ</sequence>
<dbReference type="Proteomes" id="UP000663918">
    <property type="component" value="Chromosome"/>
</dbReference>
<evidence type="ECO:0000256" key="1">
    <source>
        <dbReference type="SAM" id="Phobius"/>
    </source>
</evidence>
<keyword evidence="1" id="KW-0472">Membrane</keyword>
<keyword evidence="1" id="KW-1133">Transmembrane helix</keyword>
<gene>
    <name evidence="2" type="ORF">IFJ75_09945</name>
</gene>
<accession>A0A975BY38</accession>
<evidence type="ECO:0000313" key="2">
    <source>
        <dbReference type="EMBL" id="QTC89643.1"/>
    </source>
</evidence>
<keyword evidence="1" id="KW-0812">Transmembrane</keyword>
<dbReference type="EMBL" id="CP062222">
    <property type="protein sequence ID" value="QTC89643.1"/>
    <property type="molecule type" value="Genomic_DNA"/>
</dbReference>